<dbReference type="CDD" id="cd06664">
    <property type="entry name" value="IscU_like"/>
    <property type="match status" value="1"/>
</dbReference>
<dbReference type="STRING" id="1231336.L248_0115"/>
<dbReference type="GO" id="GO:0005506">
    <property type="term" value="F:iron ion binding"/>
    <property type="evidence" value="ECO:0007669"/>
    <property type="project" value="InterPro"/>
</dbReference>
<dbReference type="GO" id="GO:0051536">
    <property type="term" value="F:iron-sulfur cluster binding"/>
    <property type="evidence" value="ECO:0007669"/>
    <property type="project" value="InterPro"/>
</dbReference>
<dbReference type="HOGENOM" id="CLU_079283_4_0_9"/>
<evidence type="ECO:0000259" key="2">
    <source>
        <dbReference type="Pfam" id="PF01592"/>
    </source>
</evidence>
<dbReference type="FunFam" id="3.90.1010.10:FF:000002">
    <property type="entry name" value="Iron-sulfur cluster assembly scaffold protein NifU"/>
    <property type="match status" value="1"/>
</dbReference>
<comment type="similarity">
    <text evidence="1">Belongs to the NifU family.</text>
</comment>
<dbReference type="Proteomes" id="UP000030647">
    <property type="component" value="Unassembled WGS sequence"/>
</dbReference>
<dbReference type="AlphaFoldDB" id="U4TNI2"/>
<accession>U4TNI2</accession>
<dbReference type="GO" id="GO:0016226">
    <property type="term" value="P:iron-sulfur cluster assembly"/>
    <property type="evidence" value="ECO:0007669"/>
    <property type="project" value="InterPro"/>
</dbReference>
<dbReference type="PANTHER" id="PTHR10093">
    <property type="entry name" value="IRON-SULFUR CLUSTER ASSEMBLY ENZYME NIFU HOMOLOG"/>
    <property type="match status" value="1"/>
</dbReference>
<keyword evidence="4" id="KW-1185">Reference proteome</keyword>
<evidence type="ECO:0000313" key="3">
    <source>
        <dbReference type="EMBL" id="ERL66436.1"/>
    </source>
</evidence>
<dbReference type="Pfam" id="PF01592">
    <property type="entry name" value="NifU_N"/>
    <property type="match status" value="1"/>
</dbReference>
<protein>
    <submittedName>
        <fullName evidence="3">NifU</fullName>
    </submittedName>
</protein>
<dbReference type="InterPro" id="IPR002871">
    <property type="entry name" value="NIF_FeS_clus_asmbl_NifU_N"/>
</dbReference>
<organism evidence="3 4">
    <name type="scientific">Schleiferilactobacillus shenzhenensis LY-73</name>
    <dbReference type="NCBI Taxonomy" id="1231336"/>
    <lineage>
        <taxon>Bacteria</taxon>
        <taxon>Bacillati</taxon>
        <taxon>Bacillota</taxon>
        <taxon>Bacilli</taxon>
        <taxon>Lactobacillales</taxon>
        <taxon>Lactobacillaceae</taxon>
        <taxon>Schleiferilactobacillus</taxon>
    </lineage>
</organism>
<gene>
    <name evidence="3" type="primary">nifU</name>
    <name evidence="3" type="ORF">L248_0115</name>
</gene>
<evidence type="ECO:0000256" key="1">
    <source>
        <dbReference type="ARBA" id="ARBA00006420"/>
    </source>
</evidence>
<name>U4TNI2_9LACO</name>
<dbReference type="EMBL" id="KI271582">
    <property type="protein sequence ID" value="ERL66436.1"/>
    <property type="molecule type" value="Genomic_DNA"/>
</dbReference>
<reference evidence="4" key="1">
    <citation type="journal article" date="2013" name="Genome Announc.">
        <title>Whole-Genome Sequencing of Lactobacillus shenzhenensis Strain LY-73T.</title>
        <authorList>
            <person name="Lin Z."/>
            <person name="Liu Z."/>
            <person name="Yang R."/>
            <person name="Zou Y."/>
            <person name="Wan D."/>
            <person name="Chen J."/>
            <person name="Guo M."/>
            <person name="Zhao J."/>
            <person name="Fang C."/>
            <person name="Yang R."/>
            <person name="Liu F."/>
        </authorList>
    </citation>
    <scope>NUCLEOTIDE SEQUENCE [LARGE SCALE GENOMIC DNA]</scope>
    <source>
        <strain evidence="4">LY-73</strain>
    </source>
</reference>
<feature type="domain" description="NIF system FeS cluster assembly NifU N-terminal" evidence="2">
    <location>
        <begin position="18"/>
        <end position="140"/>
    </location>
</feature>
<dbReference type="Gene3D" id="3.90.1010.10">
    <property type="match status" value="1"/>
</dbReference>
<dbReference type="eggNOG" id="COG0822">
    <property type="taxonomic scope" value="Bacteria"/>
</dbReference>
<sequence>MKQRSSSKLNEDQLKLLYRQVILDHSQHPHHHGTLANGSHEKEMENPTCGDVITVQVQLSPDGQTIDDIAFSGSGCTISQASASMMTDVVLGKSVRDARDAVYLFSQMITGKETTKKMDDVLGDASLLAGVRAFPARIKCATLAWKALDQALPGFPEKETAQ</sequence>
<dbReference type="NCBIfam" id="TIGR01994">
    <property type="entry name" value="SUF_scaf_2"/>
    <property type="match status" value="1"/>
</dbReference>
<evidence type="ECO:0000313" key="4">
    <source>
        <dbReference type="Proteomes" id="UP000030647"/>
    </source>
</evidence>
<dbReference type="SUPFAM" id="SSF82649">
    <property type="entry name" value="SufE/NifU"/>
    <property type="match status" value="1"/>
</dbReference>
<proteinExistence type="inferred from homology"/>